<dbReference type="Proteomes" id="UP000755585">
    <property type="component" value="Unassembled WGS sequence"/>
</dbReference>
<feature type="domain" description="ATPase AAA-3" evidence="1">
    <location>
        <begin position="44"/>
        <end position="174"/>
    </location>
</feature>
<sequence>MTEELTLGEVSGLSRQVLERVGQAVVGKSEALELVLAGILAGGHVLLEDYPGLAKTLAARSFAQALGLEFRRVQFTPDLLPSDVTGAFVYDQKESEFVFRPGPIFTGLLLADEINRTPPKTQAALLESMQEHQVTVEGQTFPLPTPFHVLATANPVEYEGTYPLPEAQLDRFMLRIGFGYPSPAEEWEVLRRRMSRRREDQSVDAVTDAAGLLAAQRTVETVTVDDTVGQYCVDLATATRRDSQVLVGASPRGSLALLLTARAYAVIQGRDYVVPEDVKTVAVAALAHRITVRPELWLHEVTGATVVRTVLGLVPAPPTVAVAR</sequence>
<evidence type="ECO:0000259" key="2">
    <source>
        <dbReference type="Pfam" id="PF17863"/>
    </source>
</evidence>
<comment type="caution">
    <text evidence="3">The sequence shown here is derived from an EMBL/GenBank/DDBJ whole genome shotgun (WGS) entry which is preliminary data.</text>
</comment>
<dbReference type="EC" id="3.6.3.-" evidence="3"/>
<evidence type="ECO:0000313" key="4">
    <source>
        <dbReference type="Proteomes" id="UP000755585"/>
    </source>
</evidence>
<dbReference type="CDD" id="cd00009">
    <property type="entry name" value="AAA"/>
    <property type="match status" value="1"/>
</dbReference>
<organism evidence="3 4">
    <name type="scientific">Kribbella aluminosa</name>
    <dbReference type="NCBI Taxonomy" id="416017"/>
    <lineage>
        <taxon>Bacteria</taxon>
        <taxon>Bacillati</taxon>
        <taxon>Actinomycetota</taxon>
        <taxon>Actinomycetes</taxon>
        <taxon>Propionibacteriales</taxon>
        <taxon>Kribbellaceae</taxon>
        <taxon>Kribbella</taxon>
    </lineage>
</organism>
<dbReference type="EMBL" id="JAGINT010000002">
    <property type="protein sequence ID" value="MBP2355291.1"/>
    <property type="molecule type" value="Genomic_DNA"/>
</dbReference>
<evidence type="ECO:0000313" key="3">
    <source>
        <dbReference type="EMBL" id="MBP2355291.1"/>
    </source>
</evidence>
<name>A0ABS4UUJ5_9ACTN</name>
<reference evidence="3 4" key="1">
    <citation type="submission" date="2021-03" db="EMBL/GenBank/DDBJ databases">
        <title>Sequencing the genomes of 1000 actinobacteria strains.</title>
        <authorList>
            <person name="Klenk H.-P."/>
        </authorList>
    </citation>
    <scope>NUCLEOTIDE SEQUENCE [LARGE SCALE GENOMIC DNA]</scope>
    <source>
        <strain evidence="3 4">DSM 18824</strain>
    </source>
</reference>
<dbReference type="RefSeq" id="WP_209697980.1">
    <property type="nucleotide sequence ID" value="NZ_BAAAVU010000017.1"/>
</dbReference>
<dbReference type="Gene3D" id="1.10.8.80">
    <property type="entry name" value="Magnesium chelatase subunit I, C-Terminal domain"/>
    <property type="match status" value="1"/>
</dbReference>
<dbReference type="PANTHER" id="PTHR42759">
    <property type="entry name" value="MOXR FAMILY PROTEIN"/>
    <property type="match status" value="1"/>
</dbReference>
<keyword evidence="3" id="KW-0378">Hydrolase</keyword>
<dbReference type="Pfam" id="PF07726">
    <property type="entry name" value="AAA_3"/>
    <property type="match status" value="1"/>
</dbReference>
<dbReference type="SUPFAM" id="SSF52540">
    <property type="entry name" value="P-loop containing nucleoside triphosphate hydrolases"/>
    <property type="match status" value="1"/>
</dbReference>
<dbReference type="GO" id="GO:0016787">
    <property type="term" value="F:hydrolase activity"/>
    <property type="evidence" value="ECO:0007669"/>
    <property type="project" value="UniProtKB-KW"/>
</dbReference>
<dbReference type="InterPro" id="IPR011703">
    <property type="entry name" value="ATPase_AAA-3"/>
</dbReference>
<dbReference type="PANTHER" id="PTHR42759:SF5">
    <property type="entry name" value="METHANOL DEHYDROGENASE REGULATOR"/>
    <property type="match status" value="1"/>
</dbReference>
<gene>
    <name evidence="3" type="ORF">JOF29_006401</name>
</gene>
<dbReference type="PIRSF" id="PIRSF002849">
    <property type="entry name" value="AAA_ATPase_chaperone_MoxR_prd"/>
    <property type="match status" value="1"/>
</dbReference>
<dbReference type="InterPro" id="IPR027417">
    <property type="entry name" value="P-loop_NTPase"/>
</dbReference>
<dbReference type="Pfam" id="PF17863">
    <property type="entry name" value="AAA_lid_2"/>
    <property type="match status" value="1"/>
</dbReference>
<dbReference type="Gene3D" id="3.40.50.300">
    <property type="entry name" value="P-loop containing nucleotide triphosphate hydrolases"/>
    <property type="match status" value="1"/>
</dbReference>
<evidence type="ECO:0000259" key="1">
    <source>
        <dbReference type="Pfam" id="PF07726"/>
    </source>
</evidence>
<dbReference type="InterPro" id="IPR041628">
    <property type="entry name" value="ChlI/MoxR_AAA_lid"/>
</dbReference>
<proteinExistence type="predicted"/>
<dbReference type="InterPro" id="IPR050764">
    <property type="entry name" value="CbbQ/NirQ/NorQ/GpvN"/>
</dbReference>
<feature type="domain" description="ChlI/MoxR AAA lid" evidence="2">
    <location>
        <begin position="238"/>
        <end position="296"/>
    </location>
</feature>
<accession>A0ABS4UUJ5</accession>
<protein>
    <submittedName>
        <fullName evidence="3">MoxR-like ATPase</fullName>
        <ecNumber evidence="3">3.6.3.-</ecNumber>
    </submittedName>
</protein>
<keyword evidence="4" id="KW-1185">Reference proteome</keyword>